<name>L9W7U4_9EURY</name>
<organism evidence="2 3">
    <name type="scientific">Natronorubrum sulfidifaciens JCM 14089</name>
    <dbReference type="NCBI Taxonomy" id="1230460"/>
    <lineage>
        <taxon>Archaea</taxon>
        <taxon>Methanobacteriati</taxon>
        <taxon>Methanobacteriota</taxon>
        <taxon>Stenosarchaea group</taxon>
        <taxon>Halobacteria</taxon>
        <taxon>Halobacteriales</taxon>
        <taxon>Natrialbaceae</taxon>
        <taxon>Natronorubrum</taxon>
    </lineage>
</organism>
<evidence type="ECO:0000256" key="1">
    <source>
        <dbReference type="SAM" id="MobiDB-lite"/>
    </source>
</evidence>
<accession>L9W7U4</accession>
<gene>
    <name evidence="2" type="ORF">C495_10889</name>
</gene>
<feature type="compositionally biased region" description="Polar residues" evidence="1">
    <location>
        <begin position="1"/>
        <end position="10"/>
    </location>
</feature>
<dbReference type="EMBL" id="AOHX01000039">
    <property type="protein sequence ID" value="ELY44403.1"/>
    <property type="molecule type" value="Genomic_DNA"/>
</dbReference>
<feature type="region of interest" description="Disordered" evidence="1">
    <location>
        <begin position="53"/>
        <end position="74"/>
    </location>
</feature>
<keyword evidence="3" id="KW-1185">Reference proteome</keyword>
<reference evidence="2 3" key="1">
    <citation type="journal article" date="2014" name="PLoS Genet.">
        <title>Phylogenetically driven sequencing of extremely halophilic archaea reveals strategies for static and dynamic osmo-response.</title>
        <authorList>
            <person name="Becker E.A."/>
            <person name="Seitzer P.M."/>
            <person name="Tritt A."/>
            <person name="Larsen D."/>
            <person name="Krusor M."/>
            <person name="Yao A.I."/>
            <person name="Wu D."/>
            <person name="Madern D."/>
            <person name="Eisen J.A."/>
            <person name="Darling A.E."/>
            <person name="Facciotti M.T."/>
        </authorList>
    </citation>
    <scope>NUCLEOTIDE SEQUENCE [LARGE SCALE GENOMIC DNA]</scope>
    <source>
        <strain evidence="2 3">JCM 14089</strain>
    </source>
</reference>
<proteinExistence type="predicted"/>
<dbReference type="PATRIC" id="fig|1230460.4.peg.2210"/>
<dbReference type="STRING" id="1230460.C495_10889"/>
<comment type="caution">
    <text evidence="2">The sequence shown here is derived from an EMBL/GenBank/DDBJ whole genome shotgun (WGS) entry which is preliminary data.</text>
</comment>
<protein>
    <submittedName>
        <fullName evidence="2">Uncharacterized protein</fullName>
    </submittedName>
</protein>
<feature type="region of interest" description="Disordered" evidence="1">
    <location>
        <begin position="1"/>
        <end position="27"/>
    </location>
</feature>
<evidence type="ECO:0000313" key="3">
    <source>
        <dbReference type="Proteomes" id="UP000011661"/>
    </source>
</evidence>
<dbReference type="Proteomes" id="UP000011661">
    <property type="component" value="Unassembled WGS sequence"/>
</dbReference>
<evidence type="ECO:0000313" key="2">
    <source>
        <dbReference type="EMBL" id="ELY44403.1"/>
    </source>
</evidence>
<dbReference type="AlphaFoldDB" id="L9W7U4"/>
<sequence length="74" mass="8257">MHLTTRTGPKTSDRTGLISETGSSRAERLEFDEAAPVTPDVMDHETDPIRRVRSIPQLMTAEQQYPERGAGIFT</sequence>